<name>A0A2P4XA74_9STRA</name>
<evidence type="ECO:0000313" key="2">
    <source>
        <dbReference type="Proteomes" id="UP000237271"/>
    </source>
</evidence>
<comment type="caution">
    <text evidence="1">The sequence shown here is derived from an EMBL/GenBank/DDBJ whole genome shotgun (WGS) entry which is preliminary data.</text>
</comment>
<sequence>MHDSRVLNFEEQILYPLKLFNLDGPDGFKYYWCDMRQPARLELAILRDRQNSGDYIYTMSEYMLPFPHRNYGIDFVYQQDNASIHALHEKMSFLLENNANTMVWPARPPDCNR</sequence>
<keyword evidence="2" id="KW-1185">Reference proteome</keyword>
<dbReference type="InterPro" id="IPR036397">
    <property type="entry name" value="RNaseH_sf"/>
</dbReference>
<dbReference type="EMBL" id="NCKW01015573">
    <property type="protein sequence ID" value="POM62428.1"/>
    <property type="molecule type" value="Genomic_DNA"/>
</dbReference>
<evidence type="ECO:0000313" key="1">
    <source>
        <dbReference type="EMBL" id="POM62428.1"/>
    </source>
</evidence>
<dbReference type="GO" id="GO:0003676">
    <property type="term" value="F:nucleic acid binding"/>
    <property type="evidence" value="ECO:0007669"/>
    <property type="project" value="InterPro"/>
</dbReference>
<dbReference type="Proteomes" id="UP000237271">
    <property type="component" value="Unassembled WGS sequence"/>
</dbReference>
<dbReference type="AlphaFoldDB" id="A0A2P4XA74"/>
<protein>
    <submittedName>
        <fullName evidence="1">Uncharacterized protein</fullName>
    </submittedName>
</protein>
<reference evidence="1 2" key="1">
    <citation type="journal article" date="2017" name="Genome Biol. Evol.">
        <title>Phytophthora megakarya and P. palmivora, closely related causal agents of cacao black pod rot, underwent increases in genome sizes and gene numbers by different mechanisms.</title>
        <authorList>
            <person name="Ali S.S."/>
            <person name="Shao J."/>
            <person name="Lary D.J."/>
            <person name="Kronmiller B."/>
            <person name="Shen D."/>
            <person name="Strem M.D."/>
            <person name="Amoako-Attah I."/>
            <person name="Akrofi A.Y."/>
            <person name="Begoude B.A."/>
            <person name="Ten Hoopen G.M."/>
            <person name="Coulibaly K."/>
            <person name="Kebe B.I."/>
            <person name="Melnick R.L."/>
            <person name="Guiltinan M.J."/>
            <person name="Tyler B.M."/>
            <person name="Meinhardt L.W."/>
            <person name="Bailey B.A."/>
        </authorList>
    </citation>
    <scope>NUCLEOTIDE SEQUENCE [LARGE SCALE GENOMIC DNA]</scope>
    <source>
        <strain evidence="2">sbr112.9</strain>
    </source>
</reference>
<accession>A0A2P4XA74</accession>
<proteinExistence type="predicted"/>
<dbReference type="Gene3D" id="3.30.420.10">
    <property type="entry name" value="Ribonuclease H-like superfamily/Ribonuclease H"/>
    <property type="match status" value="1"/>
</dbReference>
<organism evidence="1 2">
    <name type="scientific">Phytophthora palmivora</name>
    <dbReference type="NCBI Taxonomy" id="4796"/>
    <lineage>
        <taxon>Eukaryota</taxon>
        <taxon>Sar</taxon>
        <taxon>Stramenopiles</taxon>
        <taxon>Oomycota</taxon>
        <taxon>Peronosporomycetes</taxon>
        <taxon>Peronosporales</taxon>
        <taxon>Peronosporaceae</taxon>
        <taxon>Phytophthora</taxon>
    </lineage>
</organism>
<gene>
    <name evidence="1" type="ORF">PHPALM_28419</name>
</gene>